<dbReference type="SUPFAM" id="SSF50331">
    <property type="entry name" value="MOP-like"/>
    <property type="match status" value="1"/>
</dbReference>
<protein>
    <submittedName>
        <fullName evidence="9">ABC transporter ATP-binding protein</fullName>
    </submittedName>
</protein>
<dbReference type="PANTHER" id="PTHR42781:SF4">
    <property type="entry name" value="SPERMIDINE_PUTRESCINE IMPORT ATP-BINDING PROTEIN POTA"/>
    <property type="match status" value="1"/>
</dbReference>
<dbReference type="InterPro" id="IPR004606">
    <property type="entry name" value="Mop_domain"/>
</dbReference>
<organism evidence="9 10">
    <name type="scientific">Glycomyces rhizosphaerae</name>
    <dbReference type="NCBI Taxonomy" id="2054422"/>
    <lineage>
        <taxon>Bacteria</taxon>
        <taxon>Bacillati</taxon>
        <taxon>Actinomycetota</taxon>
        <taxon>Actinomycetes</taxon>
        <taxon>Glycomycetales</taxon>
        <taxon>Glycomycetaceae</taxon>
        <taxon>Glycomyces</taxon>
    </lineage>
</organism>
<reference evidence="10" key="1">
    <citation type="journal article" date="2019" name="Int. J. Syst. Evol. Microbiol.">
        <title>The Global Catalogue of Microorganisms (GCM) 10K type strain sequencing project: providing services to taxonomists for standard genome sequencing and annotation.</title>
        <authorList>
            <consortium name="The Broad Institute Genomics Platform"/>
            <consortium name="The Broad Institute Genome Sequencing Center for Infectious Disease"/>
            <person name="Wu L."/>
            <person name="Ma J."/>
        </authorList>
    </citation>
    <scope>NUCLEOTIDE SEQUENCE [LARGE SCALE GENOMIC DNA]</scope>
    <source>
        <strain evidence="10">CGMCC 4.7396</strain>
    </source>
</reference>
<dbReference type="SMART" id="SM00382">
    <property type="entry name" value="AAA"/>
    <property type="match status" value="1"/>
</dbReference>
<dbReference type="PROSITE" id="PS51866">
    <property type="entry name" value="MOP"/>
    <property type="match status" value="1"/>
</dbReference>
<comment type="caution">
    <text evidence="9">The sequence shown here is derived from an EMBL/GenBank/DDBJ whole genome shotgun (WGS) entry which is preliminary data.</text>
</comment>
<evidence type="ECO:0000256" key="4">
    <source>
        <dbReference type="ARBA" id="ARBA00022840"/>
    </source>
</evidence>
<proteinExistence type="predicted"/>
<evidence type="ECO:0000259" key="7">
    <source>
        <dbReference type="PROSITE" id="PS50893"/>
    </source>
</evidence>
<dbReference type="InterPro" id="IPR008995">
    <property type="entry name" value="Mo/tungstate-bd_C_term_dom"/>
</dbReference>
<dbReference type="InterPro" id="IPR003593">
    <property type="entry name" value="AAA+_ATPase"/>
</dbReference>
<dbReference type="SUPFAM" id="SSF52540">
    <property type="entry name" value="P-loop containing nucleoside triphosphate hydrolases"/>
    <property type="match status" value="1"/>
</dbReference>
<keyword evidence="10" id="KW-1185">Reference proteome</keyword>
<feature type="domain" description="Mop" evidence="8">
    <location>
        <begin position="383"/>
        <end position="447"/>
    </location>
</feature>
<dbReference type="Gene3D" id="2.40.50.100">
    <property type="match status" value="1"/>
</dbReference>
<dbReference type="PROSITE" id="PS00211">
    <property type="entry name" value="ABC_TRANSPORTER_1"/>
    <property type="match status" value="1"/>
</dbReference>
<keyword evidence="4 9" id="KW-0067">ATP-binding</keyword>
<dbReference type="Gene3D" id="3.40.50.300">
    <property type="entry name" value="P-loop containing nucleotide triphosphate hydrolases"/>
    <property type="match status" value="1"/>
</dbReference>
<dbReference type="InterPro" id="IPR003439">
    <property type="entry name" value="ABC_transporter-like_ATP-bd"/>
</dbReference>
<feature type="compositionally biased region" description="Low complexity" evidence="6">
    <location>
        <begin position="83"/>
        <end position="95"/>
    </location>
</feature>
<evidence type="ECO:0000256" key="5">
    <source>
        <dbReference type="PROSITE-ProRule" id="PRU01213"/>
    </source>
</evidence>
<accession>A0ABV7Q206</accession>
<evidence type="ECO:0000256" key="2">
    <source>
        <dbReference type="ARBA" id="ARBA00022505"/>
    </source>
</evidence>
<dbReference type="RefSeq" id="WP_387975018.1">
    <property type="nucleotide sequence ID" value="NZ_JBHRWO010000010.1"/>
</dbReference>
<dbReference type="PROSITE" id="PS50893">
    <property type="entry name" value="ABC_TRANSPORTER_2"/>
    <property type="match status" value="1"/>
</dbReference>
<feature type="region of interest" description="Disordered" evidence="6">
    <location>
        <begin position="83"/>
        <end position="119"/>
    </location>
</feature>
<dbReference type="Pfam" id="PF00005">
    <property type="entry name" value="ABC_tran"/>
    <property type="match status" value="2"/>
</dbReference>
<dbReference type="PANTHER" id="PTHR42781">
    <property type="entry name" value="SPERMIDINE/PUTRESCINE IMPORT ATP-BINDING PROTEIN POTA"/>
    <property type="match status" value="1"/>
</dbReference>
<keyword evidence="2 5" id="KW-0500">Molybdenum</keyword>
<gene>
    <name evidence="9" type="ORF">ACFO8M_11755</name>
</gene>
<dbReference type="InterPro" id="IPR050093">
    <property type="entry name" value="ABC_SmlMolc_Importer"/>
</dbReference>
<dbReference type="GO" id="GO:0005524">
    <property type="term" value="F:ATP binding"/>
    <property type="evidence" value="ECO:0007669"/>
    <property type="project" value="UniProtKB-KW"/>
</dbReference>
<keyword evidence="3" id="KW-0547">Nucleotide-binding</keyword>
<dbReference type="Pfam" id="PF03459">
    <property type="entry name" value="TOBE"/>
    <property type="match status" value="1"/>
</dbReference>
<evidence type="ECO:0000313" key="9">
    <source>
        <dbReference type="EMBL" id="MFC3493157.1"/>
    </source>
</evidence>
<dbReference type="InterPro" id="IPR017871">
    <property type="entry name" value="ABC_transporter-like_CS"/>
</dbReference>
<evidence type="ECO:0000259" key="8">
    <source>
        <dbReference type="PROSITE" id="PS51866"/>
    </source>
</evidence>
<evidence type="ECO:0000256" key="6">
    <source>
        <dbReference type="SAM" id="MobiDB-lite"/>
    </source>
</evidence>
<dbReference type="InterPro" id="IPR027417">
    <property type="entry name" value="P-loop_NTPase"/>
</dbReference>
<dbReference type="InterPro" id="IPR005116">
    <property type="entry name" value="Transp-assoc_OB_typ1"/>
</dbReference>
<dbReference type="EMBL" id="JBHRWO010000010">
    <property type="protein sequence ID" value="MFC3493157.1"/>
    <property type="molecule type" value="Genomic_DNA"/>
</dbReference>
<keyword evidence="1" id="KW-0813">Transport</keyword>
<dbReference type="Proteomes" id="UP001595712">
    <property type="component" value="Unassembled WGS sequence"/>
</dbReference>
<sequence length="448" mass="47839">MSGRRANKSGTGLDAHLVVERGAGEPGGFRLDLPLRVAPGETVALLGPNGAGKTTALRALAGLEALSGGQIILNGEILDRPKASAGRSRAARSGSQIDGPQPRRSLRAVNWHRNNPDTAVRHTRPEEFEQRDSERVPPLEQHGARWVPPEDRRIGVVFQDYLLFPHLSAIDNVAFGPRRRGSGRAEARALAADWLDRVGLGDFGKRRPRQLSGGQAQRVALARALATDPALLLLDEPLAALDARTRLDTRAELHRHLTGHTGPAIVVTHDPVDALMLADRLIVVEDGRAVQEGDAESVTARPRTDYIARLVGLNLYRGRAEGHRVLLDRTADGSASVTRFDAGDEPAESPEDAVALVVSDPLEGPAFAAFPPSAVALYPSRPEGSPRNTWRATVSGVHRHGDNLRVQLDGPLKAAADVTPAAAAQLGLEPGQTVWAAVKATEITAYPA</sequence>
<evidence type="ECO:0000256" key="1">
    <source>
        <dbReference type="ARBA" id="ARBA00022448"/>
    </source>
</evidence>
<name>A0ABV7Q206_9ACTN</name>
<evidence type="ECO:0000256" key="3">
    <source>
        <dbReference type="ARBA" id="ARBA00022741"/>
    </source>
</evidence>
<feature type="domain" description="ABC transporter" evidence="7">
    <location>
        <begin position="13"/>
        <end position="311"/>
    </location>
</feature>
<evidence type="ECO:0000313" key="10">
    <source>
        <dbReference type="Proteomes" id="UP001595712"/>
    </source>
</evidence>